<dbReference type="InterPro" id="IPR052163">
    <property type="entry name" value="DGC-Regulatory_Protein"/>
</dbReference>
<reference evidence="3" key="1">
    <citation type="submission" date="2020-11" db="EMBL/GenBank/DDBJ databases">
        <title>Isolation and identification of active actinomycetes.</title>
        <authorList>
            <person name="Sun X."/>
        </authorList>
    </citation>
    <scope>NUCLEOTIDE SEQUENCE</scope>
    <source>
        <strain evidence="3">NEAU-A11</strain>
    </source>
</reference>
<dbReference type="InterPro" id="IPR043128">
    <property type="entry name" value="Rev_trsase/Diguanyl_cyclase"/>
</dbReference>
<name>A0A931C610_9ACTN</name>
<dbReference type="Gene3D" id="3.30.70.270">
    <property type="match status" value="1"/>
</dbReference>
<dbReference type="CDD" id="cd01949">
    <property type="entry name" value="GGDEF"/>
    <property type="match status" value="1"/>
</dbReference>
<comment type="caution">
    <text evidence="3">The sequence shown here is derived from an EMBL/GenBank/DDBJ whole genome shotgun (WGS) entry which is preliminary data.</text>
</comment>
<dbReference type="PANTHER" id="PTHR46663">
    <property type="entry name" value="DIGUANYLATE CYCLASE DGCT-RELATED"/>
    <property type="match status" value="1"/>
</dbReference>
<protein>
    <submittedName>
        <fullName evidence="3">GGDEF domain-containing protein</fullName>
    </submittedName>
</protein>
<accession>A0A931C610</accession>
<dbReference type="PANTHER" id="PTHR46663:SF2">
    <property type="entry name" value="GGDEF DOMAIN-CONTAINING PROTEIN"/>
    <property type="match status" value="1"/>
</dbReference>
<feature type="transmembrane region" description="Helical" evidence="1">
    <location>
        <begin position="164"/>
        <end position="186"/>
    </location>
</feature>
<feature type="transmembrane region" description="Helical" evidence="1">
    <location>
        <begin position="59"/>
        <end position="80"/>
    </location>
</feature>
<dbReference type="InterPro" id="IPR000160">
    <property type="entry name" value="GGDEF_dom"/>
</dbReference>
<keyword evidence="1" id="KW-1133">Transmembrane helix</keyword>
<evidence type="ECO:0000313" key="3">
    <source>
        <dbReference type="EMBL" id="MBG0561098.1"/>
    </source>
</evidence>
<keyword evidence="1" id="KW-0472">Membrane</keyword>
<evidence type="ECO:0000256" key="1">
    <source>
        <dbReference type="SAM" id="Phobius"/>
    </source>
</evidence>
<organism evidence="3 4">
    <name type="scientific">Actinoplanes aureus</name>
    <dbReference type="NCBI Taxonomy" id="2792083"/>
    <lineage>
        <taxon>Bacteria</taxon>
        <taxon>Bacillati</taxon>
        <taxon>Actinomycetota</taxon>
        <taxon>Actinomycetes</taxon>
        <taxon>Micromonosporales</taxon>
        <taxon>Micromonosporaceae</taxon>
        <taxon>Actinoplanes</taxon>
    </lineage>
</organism>
<dbReference type="PROSITE" id="PS50887">
    <property type="entry name" value="GGDEF"/>
    <property type="match status" value="1"/>
</dbReference>
<sequence>MRWLTGTGEESVDDTLLTRRRTMEKSALLSRGLGMIATMLFVFGVGGTAFESASPAQRAIGYAGVAAMAVANALALAGLLRPASPRYALFSAMQVALDILVIAGLVAYSERYSGDVSWPILAVPVVVAAVRHQLAGALLAWAITTAAFAAAISGANGASGVRDLFFAGLINLLIALVTGFQSLAFARQLATLNETRRALQHQATHDPLTGLPNRAQLAGYADRFTGRPLAVLLLDLNGFKQVNDDHGHAAGDRLLHEVGVRLTDTLGSEGLAGRLGGDEFLVLLPEAGTAAVARAVVRIRDAIRKPVDIGDGREVTVGVSAGVAFRPEGGDAGLDALSAEADAAMYRDKRGHPRAA</sequence>
<keyword evidence="1" id="KW-0812">Transmembrane</keyword>
<dbReference type="NCBIfam" id="TIGR00254">
    <property type="entry name" value="GGDEF"/>
    <property type="match status" value="1"/>
</dbReference>
<proteinExistence type="predicted"/>
<dbReference type="AlphaFoldDB" id="A0A931C610"/>
<dbReference type="Proteomes" id="UP000598146">
    <property type="component" value="Unassembled WGS sequence"/>
</dbReference>
<dbReference type="RefSeq" id="WP_196412913.1">
    <property type="nucleotide sequence ID" value="NZ_JADQTO010000003.1"/>
</dbReference>
<evidence type="ECO:0000259" key="2">
    <source>
        <dbReference type="PROSITE" id="PS50887"/>
    </source>
</evidence>
<feature type="domain" description="GGDEF" evidence="2">
    <location>
        <begin position="227"/>
        <end position="356"/>
    </location>
</feature>
<gene>
    <name evidence="3" type="ORF">I4J89_06440</name>
</gene>
<dbReference type="Pfam" id="PF00990">
    <property type="entry name" value="GGDEF"/>
    <property type="match status" value="1"/>
</dbReference>
<dbReference type="SUPFAM" id="SSF55073">
    <property type="entry name" value="Nucleotide cyclase"/>
    <property type="match status" value="1"/>
</dbReference>
<dbReference type="EMBL" id="JADQTO010000003">
    <property type="protein sequence ID" value="MBG0561098.1"/>
    <property type="molecule type" value="Genomic_DNA"/>
</dbReference>
<evidence type="ECO:0000313" key="4">
    <source>
        <dbReference type="Proteomes" id="UP000598146"/>
    </source>
</evidence>
<feature type="transmembrane region" description="Helical" evidence="1">
    <location>
        <begin position="28"/>
        <end position="47"/>
    </location>
</feature>
<feature type="transmembrane region" description="Helical" evidence="1">
    <location>
        <begin position="87"/>
        <end position="106"/>
    </location>
</feature>
<dbReference type="SMART" id="SM00267">
    <property type="entry name" value="GGDEF"/>
    <property type="match status" value="1"/>
</dbReference>
<keyword evidence="4" id="KW-1185">Reference proteome</keyword>
<feature type="transmembrane region" description="Helical" evidence="1">
    <location>
        <begin position="137"/>
        <end position="158"/>
    </location>
</feature>
<dbReference type="InterPro" id="IPR029787">
    <property type="entry name" value="Nucleotide_cyclase"/>
</dbReference>